<organism evidence="11 12">
    <name type="scientific">Reichenbachiella agarivorans</name>
    <dbReference type="NCBI Taxonomy" id="2979464"/>
    <lineage>
        <taxon>Bacteria</taxon>
        <taxon>Pseudomonadati</taxon>
        <taxon>Bacteroidota</taxon>
        <taxon>Cytophagia</taxon>
        <taxon>Cytophagales</taxon>
        <taxon>Reichenbachiellaceae</taxon>
        <taxon>Reichenbachiella</taxon>
    </lineage>
</organism>
<dbReference type="InterPro" id="IPR003661">
    <property type="entry name" value="HisK_dim/P_dom"/>
</dbReference>
<keyword evidence="9" id="KW-0732">Signal</keyword>
<reference evidence="11" key="1">
    <citation type="submission" date="2022-09" db="EMBL/GenBank/DDBJ databases">
        <title>Comparative genomics and taxonomic characterization of three novel marine species of genus Reichenbachiella exhibiting antioxidant and polysaccharide degradation activities.</title>
        <authorList>
            <person name="Muhammad N."/>
            <person name="Lee Y.-J."/>
            <person name="Ko J."/>
            <person name="Kim S.-G."/>
        </authorList>
    </citation>
    <scope>NUCLEOTIDE SEQUENCE</scope>
    <source>
        <strain evidence="11">BKB1-1</strain>
    </source>
</reference>
<keyword evidence="4" id="KW-0808">Transferase</keyword>
<dbReference type="RefSeq" id="WP_262308854.1">
    <property type="nucleotide sequence ID" value="NZ_CP106679.1"/>
</dbReference>
<feature type="transmembrane region" description="Helical" evidence="8">
    <location>
        <begin position="364"/>
        <end position="384"/>
    </location>
</feature>
<evidence type="ECO:0000256" key="8">
    <source>
        <dbReference type="SAM" id="Phobius"/>
    </source>
</evidence>
<dbReference type="SUPFAM" id="SSF55874">
    <property type="entry name" value="ATPase domain of HSP90 chaperone/DNA topoisomerase II/histidine kinase"/>
    <property type="match status" value="1"/>
</dbReference>
<dbReference type="InterPro" id="IPR019734">
    <property type="entry name" value="TPR_rpt"/>
</dbReference>
<dbReference type="SUPFAM" id="SSF47384">
    <property type="entry name" value="Homodimeric domain of signal transducing histidine kinase"/>
    <property type="match status" value="1"/>
</dbReference>
<dbReference type="EC" id="2.7.13.3" evidence="2"/>
<dbReference type="CDD" id="cd00082">
    <property type="entry name" value="HisKA"/>
    <property type="match status" value="1"/>
</dbReference>
<dbReference type="InterPro" id="IPR036890">
    <property type="entry name" value="HATPase_C_sf"/>
</dbReference>
<feature type="coiled-coil region" evidence="7">
    <location>
        <begin position="326"/>
        <end position="353"/>
    </location>
</feature>
<dbReference type="PROSITE" id="PS50005">
    <property type="entry name" value="TPR"/>
    <property type="match status" value="2"/>
</dbReference>
<dbReference type="Gene3D" id="3.30.565.10">
    <property type="entry name" value="Histidine kinase-like ATPase, C-terminal domain"/>
    <property type="match status" value="1"/>
</dbReference>
<dbReference type="Pfam" id="PF02518">
    <property type="entry name" value="HATPase_c"/>
    <property type="match status" value="1"/>
</dbReference>
<evidence type="ECO:0000259" key="10">
    <source>
        <dbReference type="PROSITE" id="PS50109"/>
    </source>
</evidence>
<keyword evidence="3" id="KW-0597">Phosphoprotein</keyword>
<evidence type="ECO:0000256" key="2">
    <source>
        <dbReference type="ARBA" id="ARBA00012438"/>
    </source>
</evidence>
<dbReference type="Proteomes" id="UP001065174">
    <property type="component" value="Chromosome"/>
</dbReference>
<keyword evidence="8" id="KW-0812">Transmembrane</keyword>
<dbReference type="SMART" id="SM00388">
    <property type="entry name" value="HisKA"/>
    <property type="match status" value="1"/>
</dbReference>
<keyword evidence="11" id="KW-0547">Nucleotide-binding</keyword>
<evidence type="ECO:0000313" key="11">
    <source>
        <dbReference type="EMBL" id="UXP31415.1"/>
    </source>
</evidence>
<feature type="chain" id="PRO_5047115678" description="histidine kinase" evidence="9">
    <location>
        <begin position="24"/>
        <end position="647"/>
    </location>
</feature>
<evidence type="ECO:0000313" key="12">
    <source>
        <dbReference type="Proteomes" id="UP001065174"/>
    </source>
</evidence>
<dbReference type="PRINTS" id="PR00344">
    <property type="entry name" value="BCTRLSENSOR"/>
</dbReference>
<gene>
    <name evidence="11" type="ORF">N6H18_13750</name>
</gene>
<dbReference type="Pfam" id="PF13424">
    <property type="entry name" value="TPR_12"/>
    <property type="match status" value="1"/>
</dbReference>
<dbReference type="Gene3D" id="1.10.287.130">
    <property type="match status" value="1"/>
</dbReference>
<feature type="repeat" description="TPR" evidence="6">
    <location>
        <begin position="127"/>
        <end position="160"/>
    </location>
</feature>
<feature type="domain" description="Histidine kinase" evidence="10">
    <location>
        <begin position="424"/>
        <end position="645"/>
    </location>
</feature>
<dbReference type="EMBL" id="CP106679">
    <property type="protein sequence ID" value="UXP31415.1"/>
    <property type="molecule type" value="Genomic_DNA"/>
</dbReference>
<dbReference type="SMART" id="SM00387">
    <property type="entry name" value="HATPase_c"/>
    <property type="match status" value="1"/>
</dbReference>
<dbReference type="PANTHER" id="PTHR43047:SF72">
    <property type="entry name" value="OSMOSENSING HISTIDINE PROTEIN KINASE SLN1"/>
    <property type="match status" value="1"/>
</dbReference>
<dbReference type="InterPro" id="IPR005467">
    <property type="entry name" value="His_kinase_dom"/>
</dbReference>
<keyword evidence="12" id="KW-1185">Reference proteome</keyword>
<proteinExistence type="predicted"/>
<evidence type="ECO:0000256" key="1">
    <source>
        <dbReference type="ARBA" id="ARBA00000085"/>
    </source>
</evidence>
<protein>
    <recommendedName>
        <fullName evidence="2">histidine kinase</fullName>
        <ecNumber evidence="2">2.7.13.3</ecNumber>
    </recommendedName>
</protein>
<dbReference type="InterPro" id="IPR004358">
    <property type="entry name" value="Sig_transdc_His_kin-like_C"/>
</dbReference>
<keyword evidence="8" id="KW-0472">Membrane</keyword>
<dbReference type="PROSITE" id="PS50109">
    <property type="entry name" value="HIS_KIN"/>
    <property type="match status" value="1"/>
</dbReference>
<dbReference type="CDD" id="cd00075">
    <property type="entry name" value="HATPase"/>
    <property type="match status" value="1"/>
</dbReference>
<evidence type="ECO:0000256" key="7">
    <source>
        <dbReference type="SAM" id="Coils"/>
    </source>
</evidence>
<dbReference type="Pfam" id="PF00512">
    <property type="entry name" value="HisKA"/>
    <property type="match status" value="1"/>
</dbReference>
<evidence type="ECO:0000256" key="4">
    <source>
        <dbReference type="ARBA" id="ARBA00022679"/>
    </source>
</evidence>
<accession>A0ABY6CLL5</accession>
<dbReference type="SMART" id="SM00028">
    <property type="entry name" value="TPR"/>
    <property type="match status" value="4"/>
</dbReference>
<keyword evidence="5" id="KW-0418">Kinase</keyword>
<keyword evidence="11" id="KW-0067">ATP-binding</keyword>
<keyword evidence="8" id="KW-1133">Transmembrane helix</keyword>
<feature type="signal peptide" evidence="9">
    <location>
        <begin position="1"/>
        <end position="23"/>
    </location>
</feature>
<dbReference type="InterPro" id="IPR011990">
    <property type="entry name" value="TPR-like_helical_dom_sf"/>
</dbReference>
<evidence type="ECO:0000256" key="9">
    <source>
        <dbReference type="SAM" id="SignalP"/>
    </source>
</evidence>
<evidence type="ECO:0000256" key="6">
    <source>
        <dbReference type="PROSITE-ProRule" id="PRU00339"/>
    </source>
</evidence>
<keyword evidence="7" id="KW-0175">Coiled coil</keyword>
<dbReference type="SUPFAM" id="SSF48452">
    <property type="entry name" value="TPR-like"/>
    <property type="match status" value="1"/>
</dbReference>
<dbReference type="InterPro" id="IPR036097">
    <property type="entry name" value="HisK_dim/P_sf"/>
</dbReference>
<evidence type="ECO:0000256" key="5">
    <source>
        <dbReference type="ARBA" id="ARBA00022777"/>
    </source>
</evidence>
<comment type="catalytic activity">
    <reaction evidence="1">
        <text>ATP + protein L-histidine = ADP + protein N-phospho-L-histidine.</text>
        <dbReference type="EC" id="2.7.13.3"/>
    </reaction>
</comment>
<dbReference type="InterPro" id="IPR003594">
    <property type="entry name" value="HATPase_dom"/>
</dbReference>
<keyword evidence="6" id="KW-0802">TPR repeat</keyword>
<sequence>MRTLYKTLLLACYIWVIAPTSYAESGSAMGSIDSLKTAMQGAKDKELVDLYNDISWKYRNIRIDSSLIYGQRAYNLAVKLNYPLGISTSLNFIGIAKRNHSNFLGALENFFEALKHAEQSRNLIQISYSLINIGNIYVFQTNYDGAIQYFEKALINAEKLEDIDLMAYCHVNLGRSYTGLEQYEKAEENLLEAIKLRKEQNNQEGTVITRVDLANLYILSDRLDEAQTILLSNLPEVNALGHKTTLAYSYLNLSKIRLKQNQLNDAERYAKITLQICIDNDIKKVESDVLQLLSSIYEAGSNNKKALLYHQMYVDKKDSIFSEENTRKIESLHASYEAEKKEAETRYLKQQSELNQMVISRQKIIIWLAIISSVLFLAFAIITFKASRDRRKMTLQIEKQKEEAYKHNNSLIDLNHEKNNLIRILSHDLRAPINNIKGLTQIHQSSLIDKMSESDNQMLEHIIGESDRLLEMITKILNVEALEEESKNYISDRINVNYVLQQVLNNYLSAAKSKNIKITSKLGTKPSFIMGDQIHFYQVVENLISNAIKFSERNTEITVEVSIPNENGRVRISFIDQGPGLTDDDKKKIFNKFQTLSAKPTGNEQSTGLGLSIVKQYVEQMEGKISVESEVGKGSNFSIEFFQAKEV</sequence>
<dbReference type="PANTHER" id="PTHR43047">
    <property type="entry name" value="TWO-COMPONENT HISTIDINE PROTEIN KINASE"/>
    <property type="match status" value="1"/>
</dbReference>
<name>A0ABY6CLL5_9BACT</name>
<dbReference type="Gene3D" id="1.25.40.10">
    <property type="entry name" value="Tetratricopeptide repeat domain"/>
    <property type="match status" value="2"/>
</dbReference>
<evidence type="ECO:0000256" key="3">
    <source>
        <dbReference type="ARBA" id="ARBA00022553"/>
    </source>
</evidence>
<feature type="repeat" description="TPR" evidence="6">
    <location>
        <begin position="167"/>
        <end position="200"/>
    </location>
</feature>
<dbReference type="GO" id="GO:0005524">
    <property type="term" value="F:ATP binding"/>
    <property type="evidence" value="ECO:0007669"/>
    <property type="project" value="UniProtKB-KW"/>
</dbReference>